<dbReference type="InterPro" id="IPR031322">
    <property type="entry name" value="Shikimate/glucono_kinase"/>
</dbReference>
<feature type="binding site" evidence="21">
    <location>
        <position position="138"/>
    </location>
    <ligand>
        <name>7-phospho-2-dehydro-3-deoxy-D-arabino-heptonate</name>
        <dbReference type="ChEBI" id="CHEBI:58394"/>
    </ligand>
</feature>
<dbReference type="Pfam" id="PF08501">
    <property type="entry name" value="Shikimate_dh_N"/>
    <property type="match status" value="1"/>
</dbReference>
<dbReference type="InterPro" id="IPR022893">
    <property type="entry name" value="Shikimate_DH_fam"/>
</dbReference>
<evidence type="ECO:0000259" key="27">
    <source>
        <dbReference type="Pfam" id="PF18317"/>
    </source>
</evidence>
<dbReference type="CDD" id="cd01556">
    <property type="entry name" value="EPSP_synthase"/>
    <property type="match status" value="1"/>
</dbReference>
<comment type="pathway">
    <text evidence="21 22">Metabolic intermediate biosynthesis; chorismate biosynthesis; chorismate from D-erythrose 4-phosphate and phosphoenolpyruvate: step 4/7.</text>
</comment>
<comment type="catalytic activity">
    <reaction evidence="19">
        <text>3-phosphoshikimate + phosphoenolpyruvate = 5-O-(1-carboxyvinyl)-3-phosphoshikimate + phosphate</text>
        <dbReference type="Rhea" id="RHEA:21256"/>
        <dbReference type="ChEBI" id="CHEBI:43474"/>
        <dbReference type="ChEBI" id="CHEBI:57701"/>
        <dbReference type="ChEBI" id="CHEBI:58702"/>
        <dbReference type="ChEBI" id="CHEBI:145989"/>
        <dbReference type="EC" id="2.5.1.19"/>
    </reaction>
    <physiologicalReaction direction="left-to-right" evidence="19">
        <dbReference type="Rhea" id="RHEA:21257"/>
    </physiologicalReaction>
</comment>
<reference evidence="29 30" key="1">
    <citation type="submission" date="2019-09" db="EMBL/GenBank/DDBJ databases">
        <authorList>
            <consortium name="DOE Joint Genome Institute"/>
            <person name="Mondo S.J."/>
            <person name="Navarro-Mendoza M.I."/>
            <person name="Perez-Arques C."/>
            <person name="Panchal S."/>
            <person name="Nicolas F.E."/>
            <person name="Ganguly P."/>
            <person name="Pangilinan J."/>
            <person name="Grigoriev I."/>
            <person name="Heitman J."/>
            <person name="Sanya K."/>
            <person name="Garre V."/>
        </authorList>
    </citation>
    <scope>NUCLEOTIDE SEQUENCE [LARGE SCALE GENOMIC DNA]</scope>
    <source>
        <strain evidence="29 30">MU402</strain>
    </source>
</reference>
<dbReference type="CDD" id="cd00502">
    <property type="entry name" value="DHQase_I"/>
    <property type="match status" value="1"/>
</dbReference>
<comment type="caution">
    <text evidence="29">The sequence shown here is derived from an EMBL/GenBank/DDBJ whole genome shotgun (WGS) entry which is preliminary data.</text>
</comment>
<dbReference type="GO" id="GO:0004765">
    <property type="term" value="F:shikimate kinase activity"/>
    <property type="evidence" value="ECO:0007669"/>
    <property type="project" value="UniProtKB-UniRule"/>
</dbReference>
<dbReference type="SUPFAM" id="SSF56796">
    <property type="entry name" value="Dehydroquinate synthase-like"/>
    <property type="match status" value="1"/>
</dbReference>
<feature type="region of interest" description="Shikimate dehydrogenase" evidence="21">
    <location>
        <begin position="1335"/>
        <end position="1612"/>
    </location>
</feature>
<dbReference type="PANTHER" id="PTHR21090">
    <property type="entry name" value="AROM/DEHYDROQUINATE SYNTHASE"/>
    <property type="match status" value="1"/>
</dbReference>
<comment type="similarity">
    <text evidence="21 22">In the 3rd section; belongs to the shikimate kinase family.</text>
</comment>
<dbReference type="Gene3D" id="3.40.50.10860">
    <property type="entry name" value="Leucine Dehydrogenase, chain A, domain 1"/>
    <property type="match status" value="1"/>
</dbReference>
<evidence type="ECO:0000259" key="28">
    <source>
        <dbReference type="Pfam" id="PF24621"/>
    </source>
</evidence>
<comment type="catalytic activity">
    <reaction evidence="21 22">
        <text>shikimate + ATP = 3-phosphoshikimate + ADP + H(+)</text>
        <dbReference type="Rhea" id="RHEA:13121"/>
        <dbReference type="ChEBI" id="CHEBI:15378"/>
        <dbReference type="ChEBI" id="CHEBI:30616"/>
        <dbReference type="ChEBI" id="CHEBI:36208"/>
        <dbReference type="ChEBI" id="CHEBI:145989"/>
        <dbReference type="ChEBI" id="CHEBI:456216"/>
        <dbReference type="EC" id="2.7.1.71"/>
    </reaction>
</comment>
<dbReference type="InterPro" id="IPR008289">
    <property type="entry name" value="Pentafunct_AroM"/>
</dbReference>
<comment type="catalytic activity">
    <reaction evidence="21 22">
        <text>7-phospho-2-dehydro-3-deoxy-D-arabino-heptonate = 3-dehydroquinate + phosphate</text>
        <dbReference type="Rhea" id="RHEA:21968"/>
        <dbReference type="ChEBI" id="CHEBI:32364"/>
        <dbReference type="ChEBI" id="CHEBI:43474"/>
        <dbReference type="ChEBI" id="CHEBI:58394"/>
        <dbReference type="EC" id="4.2.3.4"/>
    </reaction>
</comment>
<dbReference type="InterPro" id="IPR036291">
    <property type="entry name" value="NAD(P)-bd_dom_sf"/>
</dbReference>
<feature type="region of interest" description="3-dehydroquinate synthase" evidence="21">
    <location>
        <begin position="1"/>
        <end position="398"/>
    </location>
</feature>
<keyword evidence="17 21" id="KW-0456">Lyase</keyword>
<dbReference type="InterPro" id="IPR016037">
    <property type="entry name" value="DHQ_synth_AroB"/>
</dbReference>
<evidence type="ECO:0000256" key="3">
    <source>
        <dbReference type="ARBA" id="ARBA00006477"/>
    </source>
</evidence>
<dbReference type="NCBIfam" id="TIGR01809">
    <property type="entry name" value="Shik-DH-AROM"/>
    <property type="match status" value="1"/>
</dbReference>
<feature type="binding site" evidence="21">
    <location>
        <begin position="147"/>
        <end position="148"/>
    </location>
    <ligand>
        <name>NAD(+)</name>
        <dbReference type="ChEBI" id="CHEBI:57540"/>
    </ligand>
</feature>
<feature type="binding site" evidence="21">
    <location>
        <position position="169"/>
    </location>
    <ligand>
        <name>NAD(+)</name>
        <dbReference type="ChEBI" id="CHEBI:57540"/>
    </ligand>
</feature>
<dbReference type="Gene3D" id="3.20.20.70">
    <property type="entry name" value="Aldolase class I"/>
    <property type="match status" value="1"/>
</dbReference>
<evidence type="ECO:0000256" key="11">
    <source>
        <dbReference type="ARBA" id="ARBA00022777"/>
    </source>
</evidence>
<comment type="pathway">
    <text evidence="21 22">Metabolic intermediate biosynthesis; chorismate biosynthesis; chorismate from D-erythrose 4-phosphate and phosphoenolpyruvate: step 3/7.</text>
</comment>
<dbReference type="PIRSF" id="PIRSF000514">
    <property type="entry name" value="Pentafunct_AroM"/>
    <property type="match status" value="1"/>
</dbReference>
<evidence type="ECO:0000256" key="13">
    <source>
        <dbReference type="ARBA" id="ARBA00022840"/>
    </source>
</evidence>
<dbReference type="NCBIfam" id="TIGR01356">
    <property type="entry name" value="aroA"/>
    <property type="match status" value="1"/>
</dbReference>
<feature type="domain" description="Quinate/shikimate 5-dehydrogenase/glutamyl-tRNA reductase" evidence="24">
    <location>
        <begin position="1464"/>
        <end position="1539"/>
    </location>
</feature>
<keyword evidence="6 21" id="KW-0963">Cytoplasm</keyword>
<dbReference type="Pfam" id="PF01487">
    <property type="entry name" value="DHquinase_I"/>
    <property type="match status" value="1"/>
</dbReference>
<evidence type="ECO:0000256" key="8">
    <source>
        <dbReference type="ARBA" id="ARBA00022679"/>
    </source>
</evidence>
<sequence length="1612" mass="176294">MASSTVNPDVARVSVLGSESIIVGFHLTEYLIRDILTNLPASNYVVITDTNLAPIYLDKYVNAFKKVSKDIFEAKNEKEPRLFTRILPPGEMTKSRKIKADIEDWLLANAVTRDTCFLAIGGGVIGDLVGFVAATFMRGAMVVQIPTTLLAMVDSSIGGKTAIDVPAGKNLVGAFWQPKRIFMDLDFLNTLPEREFANGMAELIKTAAISDENDFCKLENGVEAIRNAVFCSGSDVPNQGATLDTRTEAQSMLMDVILASVRFKAFVVTSDEREGGLRGLLNFGHSIGHGIEAIVSPLMLHGECVSIGCIKEAELARNLGHLNQVAVGRLARCFASYGLPISMDEKKVKDRIGSLYCHVDDIMEVMKVDKKNQGDKKRIVMLSAIGKTLEPRASVIADADIHKVLSPEQLVLPVTESPNGPKKEVSLTTPGSKSISNRALLIAALGTGTVRIKNLLHSDDTQFMLAALKSLNAADFEWEDNGETLVVHGGGGRLSVPDKEIYVGNAGTASRFLTSVLTLIPTAEGAKQPTAILTGNARMKQRPIAPLLDALKADGAEIKSIEKEGFLPIAVTPNGGLKGGRIELSASISSQYVSSILLCAPYATEEIELVLTGGQVISQPYIDMTIAMMESFGAVVERLPENTYRIKQTTYKNPDHYLVESDASSATYPLAIAAITGTTCTVTSIGSSSLQGDATFAINVLRPMGCTVVQTETSTTVTGPPIGQLRPLPEVDMETMTDAFLTATVLAAVTSPADGKGENITRIYGIANQRVKECNRIAAMVHELTKFGVQASELPDGIQIHGKPIKDLKAPKEGVHTYDDHRIAMSFSVFSTVVPHGTIITDKKCVEKTWPTWWDDLESKLGVRLNGVDQGLRLAQAEKSLGRTSIKLSTSKSLDDGKSMVIVGMRGVGKTTLGQYAAEVLGFKFIDVDHYFEATVKTTVFEFINTWGWDQFRIKETAALKELLAKDSEYGRGHVIACGGGIIETAESREVLKEHTKTGGKVLHLVRDLDQVVRYLNRDKTRPMYGEDMMNVWRRRRSWYKEVCNFEFVAYANSLVDDGYVSPTEWLAIKKDLQRFLHFISGRDTNHVDTTAGRVGVPTTFVSLTAKDLSLSLETLKEMCEGADAVELRVDLLQKPEEKEEMTDIEYFGEQLAILRRTVSIPVIFTVRSKGQAGAFSDDDEAGMFELLHWGQRWGCEYVDVEMCWTPATIEKLIASKGHSLIIASWHDVQNVTPWDGKAIQVKYETGDKYGDIIKLVGVAQTFQDNMTLETFRASKAGGKDLIAINMGAAGQLSRVINECLTPITHPALPHKAAPGQLSLAEINKARHLIGLLPAQSFWLIGTPIQHSMSPTLHNTGFDVLGLPHRYGLLECHMVEYAEDAILKDPNFGGASVTIPHKVAIIKYLDQVTENAKTIGAVNTIFVRDTVVNGEKKREFVGENTDYIGMKRRIQSLMLDPTNPPEQGLVIGAGGTARAALYTLQKMGIKKIYLWNRTIAKAHDLQKAFEGSIDVQVVDSLESSKIEPGVIISTVPADSGIELPEHVYGGIKGIICDMAYKPRRTKLLLQAERKGWSCVEGIEVLISQGIAQFEIWTGKRAPVDKIEAEVLKKYEL</sequence>
<dbReference type="InterPro" id="IPR006151">
    <property type="entry name" value="Shikm_DH/Glu-tRNA_Rdtase"/>
</dbReference>
<dbReference type="InterPro" id="IPR001986">
    <property type="entry name" value="Enolpyruvate_Tfrase_dom"/>
</dbReference>
<evidence type="ECO:0000256" key="2">
    <source>
        <dbReference type="ARBA" id="ARBA00004811"/>
    </source>
</evidence>
<dbReference type="InterPro" id="IPR001381">
    <property type="entry name" value="DHquinase_I"/>
</dbReference>
<dbReference type="PRINTS" id="PR01100">
    <property type="entry name" value="SHIKIMTKNASE"/>
</dbReference>
<comment type="subunit">
    <text evidence="21 22">Homodimer.</text>
</comment>
<dbReference type="CDD" id="cd01065">
    <property type="entry name" value="NAD_bind_Shikimate_DH"/>
    <property type="match status" value="1"/>
</dbReference>
<feature type="active site" description="Proton acceptor; for 3-dehydroquinate synthase activity" evidence="21">
    <location>
        <position position="289"/>
    </location>
</feature>
<dbReference type="UniPathway" id="UPA00053">
    <property type="reaction ID" value="UER00085"/>
</dbReference>
<feature type="domain" description="3-dehydroquinate synthase C-terminal" evidence="28">
    <location>
        <begin position="199"/>
        <end position="372"/>
    </location>
</feature>
<dbReference type="NCBIfam" id="TIGR01357">
    <property type="entry name" value="aroB"/>
    <property type="match status" value="1"/>
</dbReference>
<comment type="similarity">
    <text evidence="21">In the N-terminal section; belongs to the sugar phosphate cyclases superfamily. Dehydroquinate synthase family.</text>
</comment>
<dbReference type="GO" id="GO:0008652">
    <property type="term" value="P:amino acid biosynthetic process"/>
    <property type="evidence" value="ECO:0007669"/>
    <property type="project" value="UniProtKB-KW"/>
</dbReference>
<dbReference type="HAMAP" id="MF_00109">
    <property type="entry name" value="Shikimate_kinase"/>
    <property type="match status" value="1"/>
</dbReference>
<dbReference type="Gene3D" id="3.40.50.720">
    <property type="entry name" value="NAD(P)-binding Rossmann-like Domain"/>
    <property type="match status" value="1"/>
</dbReference>
<dbReference type="SUPFAM" id="SSF51735">
    <property type="entry name" value="NAD(P)-binding Rossmann-fold domains"/>
    <property type="match status" value="1"/>
</dbReference>
<evidence type="ECO:0000313" key="30">
    <source>
        <dbReference type="Proteomes" id="UP000469890"/>
    </source>
</evidence>
<dbReference type="PANTHER" id="PTHR21090:SF5">
    <property type="entry name" value="PENTAFUNCTIONAL AROM POLYPEPTIDE"/>
    <property type="match status" value="1"/>
</dbReference>
<accession>A0A8H4F7H0</accession>
<comment type="pathway">
    <text evidence="2 21 22">Metabolic intermediate biosynthesis; chorismate biosynthesis; chorismate from D-erythrose 4-phosphate and phosphoenolpyruvate: step 6/7.</text>
</comment>
<dbReference type="InterPro" id="IPR036968">
    <property type="entry name" value="Enolpyruvate_Tfrase_sf"/>
</dbReference>
<keyword evidence="13 21" id="KW-0067">ATP-binding</keyword>
<evidence type="ECO:0000256" key="5">
    <source>
        <dbReference type="ARBA" id="ARBA00009948"/>
    </source>
</evidence>
<dbReference type="Gene3D" id="1.20.1090.10">
    <property type="entry name" value="Dehydroquinate synthase-like - alpha domain"/>
    <property type="match status" value="1"/>
</dbReference>
<dbReference type="EC" id="2.7.1.71" evidence="21"/>
<feature type="binding site" evidence="21">
    <location>
        <position position="301"/>
    </location>
    <ligand>
        <name>Zn(2+)</name>
        <dbReference type="ChEBI" id="CHEBI:29105"/>
        <note>catalytic</note>
    </ligand>
</feature>
<dbReference type="GO" id="GO:0003856">
    <property type="term" value="F:3-dehydroquinate synthase activity"/>
    <property type="evidence" value="ECO:0007669"/>
    <property type="project" value="UniProtKB-UniRule"/>
</dbReference>
<comment type="cofactor">
    <cofactor evidence="21 22">
        <name>Zn(2+)</name>
        <dbReference type="ChEBI" id="CHEBI:29105"/>
    </cofactor>
    <text evidence="21 22">Binds 2 Zn(2+) ions per subunit.</text>
</comment>
<feature type="binding site" evidence="21">
    <location>
        <begin position="91"/>
        <end position="94"/>
    </location>
    <ligand>
        <name>NAD(+)</name>
        <dbReference type="ChEBI" id="CHEBI:57540"/>
    </ligand>
</feature>
<dbReference type="InterPro" id="IPR013785">
    <property type="entry name" value="Aldolase_TIM"/>
</dbReference>
<dbReference type="InterPro" id="IPR013708">
    <property type="entry name" value="Shikimate_DH-bd_N"/>
</dbReference>
<comment type="similarity">
    <text evidence="4">In the N-terminal section; belongs to the shikimate kinase family.</text>
</comment>
<feature type="binding site" evidence="21">
    <location>
        <position position="127"/>
    </location>
    <ligand>
        <name>NAD(+)</name>
        <dbReference type="ChEBI" id="CHEBI:57540"/>
    </ligand>
</feature>
<feature type="active site" description="For EPSP synthase activity" evidence="21">
    <location>
        <position position="845"/>
    </location>
</feature>
<evidence type="ECO:0000256" key="20">
    <source>
        <dbReference type="ARBA" id="ARBA00054455"/>
    </source>
</evidence>
<feature type="binding site" evidence="21">
    <location>
        <position position="154"/>
    </location>
    <ligand>
        <name>7-phospho-2-dehydro-3-deoxy-D-arabino-heptonate</name>
        <dbReference type="ChEBI" id="CHEBI:58394"/>
    </ligand>
</feature>
<dbReference type="FunFam" id="3.40.50.1970:FF:000007">
    <property type="entry name" value="Pentafunctional AROM polypeptide"/>
    <property type="match status" value="1"/>
</dbReference>
<comment type="similarity">
    <text evidence="22">In the N-terminal section; belongs to the dehydroquinate synthase family.</text>
</comment>
<dbReference type="Pfam" id="PF24621">
    <property type="entry name" value="DHQS_C"/>
    <property type="match status" value="1"/>
</dbReference>
<evidence type="ECO:0000259" key="24">
    <source>
        <dbReference type="Pfam" id="PF01488"/>
    </source>
</evidence>
<dbReference type="GO" id="GO:0009423">
    <property type="term" value="P:chorismate biosynthetic process"/>
    <property type="evidence" value="ECO:0007669"/>
    <property type="project" value="UniProtKB-UniRule"/>
</dbReference>
<dbReference type="GO" id="GO:0003855">
    <property type="term" value="F:3-dehydroquinate dehydratase activity"/>
    <property type="evidence" value="ECO:0007669"/>
    <property type="project" value="UniProtKB-UniRule"/>
</dbReference>
<evidence type="ECO:0000256" key="10">
    <source>
        <dbReference type="ARBA" id="ARBA00022741"/>
    </source>
</evidence>
<dbReference type="FunFam" id="3.65.10.10:FF:000008">
    <property type="entry name" value="Pentafunctional AROM polypeptide"/>
    <property type="match status" value="1"/>
</dbReference>
<evidence type="ECO:0000256" key="1">
    <source>
        <dbReference type="ARBA" id="ARBA00004496"/>
    </source>
</evidence>
<dbReference type="GO" id="GO:0009073">
    <property type="term" value="P:aromatic amino acid family biosynthetic process"/>
    <property type="evidence" value="ECO:0007669"/>
    <property type="project" value="UniProtKB-UniRule"/>
</dbReference>
<evidence type="ECO:0000256" key="15">
    <source>
        <dbReference type="ARBA" id="ARBA00023002"/>
    </source>
</evidence>
<evidence type="ECO:0000256" key="16">
    <source>
        <dbReference type="ARBA" id="ARBA00023141"/>
    </source>
</evidence>
<feature type="binding site" evidence="21">
    <location>
        <position position="160"/>
    </location>
    <ligand>
        <name>7-phospho-2-dehydro-3-deoxy-D-arabino-heptonate</name>
        <dbReference type="ChEBI" id="CHEBI:58394"/>
    </ligand>
</feature>
<dbReference type="InterPro" id="IPR046346">
    <property type="entry name" value="Aminoacid_DH-like_N_sf"/>
</dbReference>
<dbReference type="EC" id="4.2.1.10" evidence="21"/>
<feature type="binding site" evidence="21">
    <location>
        <position position="285"/>
    </location>
    <ligand>
        <name>7-phospho-2-dehydro-3-deoxy-D-arabino-heptonate</name>
        <dbReference type="ChEBI" id="CHEBI:58394"/>
    </ligand>
</feature>
<organism evidence="29 30">
    <name type="scientific">Mucor circinelloides f. lusitanicus</name>
    <name type="common">Mucor racemosus var. lusitanicus</name>
    <dbReference type="NCBI Taxonomy" id="29924"/>
    <lineage>
        <taxon>Eukaryota</taxon>
        <taxon>Fungi</taxon>
        <taxon>Fungi incertae sedis</taxon>
        <taxon>Mucoromycota</taxon>
        <taxon>Mucoromycotina</taxon>
        <taxon>Mucoromycetes</taxon>
        <taxon>Mucorales</taxon>
        <taxon>Mucorineae</taxon>
        <taxon>Mucoraceae</taxon>
        <taxon>Mucor</taxon>
    </lineage>
</organism>
<comment type="caution">
    <text evidence="21">Lacks conserved residue(s) required for the propagation of feature annotation.</text>
</comment>
<evidence type="ECO:0000256" key="17">
    <source>
        <dbReference type="ARBA" id="ARBA00023239"/>
    </source>
</evidence>
<evidence type="ECO:0000256" key="22">
    <source>
        <dbReference type="PIRNR" id="PIRNR000514"/>
    </source>
</evidence>
<dbReference type="InterPro" id="IPR000623">
    <property type="entry name" value="Shikimate_kinase/TSH1"/>
</dbReference>
<dbReference type="InterPro" id="IPR027417">
    <property type="entry name" value="P-loop_NTPase"/>
</dbReference>
<dbReference type="Gene3D" id="3.40.50.1970">
    <property type="match status" value="1"/>
</dbReference>
<dbReference type="HAMAP" id="MF_00210">
    <property type="entry name" value="EPSP_synth"/>
    <property type="match status" value="1"/>
</dbReference>
<dbReference type="HAMAP" id="MF_03143">
    <property type="entry name" value="Pentafunct_AroM"/>
    <property type="match status" value="1"/>
</dbReference>
<name>A0A8H4F7H0_MUCCL</name>
<dbReference type="Gene3D" id="3.65.10.10">
    <property type="entry name" value="Enolpyruvate transferase domain"/>
    <property type="match status" value="2"/>
</dbReference>
<feature type="binding site" evidence="21">
    <location>
        <begin position="202"/>
        <end position="205"/>
    </location>
    <ligand>
        <name>7-phospho-2-dehydro-3-deoxy-D-arabino-heptonate</name>
        <dbReference type="ChEBI" id="CHEBI:58394"/>
    </ligand>
</feature>
<evidence type="ECO:0000256" key="18">
    <source>
        <dbReference type="ARBA" id="ARBA00023268"/>
    </source>
</evidence>
<comment type="subcellular location">
    <subcellularLocation>
        <location evidence="1 21 22">Cytoplasm</location>
    </subcellularLocation>
</comment>
<feature type="active site" description="Proton acceptor; for 3-dehydroquinate dehydratase activity" evidence="21">
    <location>
        <position position="1227"/>
    </location>
</feature>
<dbReference type="InterPro" id="IPR013792">
    <property type="entry name" value="RNA3'P_cycl/enolpyr_Trfase_a/b"/>
</dbReference>
<feature type="domain" description="Enolpyruvate transferase" evidence="23">
    <location>
        <begin position="426"/>
        <end position="857"/>
    </location>
</feature>
<feature type="domain" description="3-dehydroquinate synthase N-terminal" evidence="25">
    <location>
        <begin position="86"/>
        <end position="197"/>
    </location>
</feature>
<feature type="binding site" evidence="21">
    <location>
        <position position="285"/>
    </location>
    <ligand>
        <name>Zn(2+)</name>
        <dbReference type="ChEBI" id="CHEBI:29105"/>
        <note>catalytic</note>
    </ligand>
</feature>
<dbReference type="InterPro" id="IPR006264">
    <property type="entry name" value="EPSP_synthase"/>
</dbReference>
<comment type="catalytic activity">
    <reaction evidence="21 22">
        <text>3-dehydroquinate = 3-dehydroshikimate + H2O</text>
        <dbReference type="Rhea" id="RHEA:21096"/>
        <dbReference type="ChEBI" id="CHEBI:15377"/>
        <dbReference type="ChEBI" id="CHEBI:16630"/>
        <dbReference type="ChEBI" id="CHEBI:32364"/>
        <dbReference type="EC" id="4.2.1.10"/>
    </reaction>
</comment>
<dbReference type="CDD" id="cd08195">
    <property type="entry name" value="DHQS"/>
    <property type="match status" value="1"/>
</dbReference>
<evidence type="ECO:0000256" key="19">
    <source>
        <dbReference type="ARBA" id="ARBA00044633"/>
    </source>
</evidence>
<feature type="domain" description="Shikimate dehydrogenase substrate binding N-terminal" evidence="26">
    <location>
        <begin position="1340"/>
        <end position="1421"/>
    </location>
</feature>
<dbReference type="NCBIfam" id="TIGR01093">
    <property type="entry name" value="aroD"/>
    <property type="match status" value="1"/>
</dbReference>
<evidence type="ECO:0000256" key="12">
    <source>
        <dbReference type="ARBA" id="ARBA00022833"/>
    </source>
</evidence>
<comment type="catalytic activity">
    <reaction evidence="21 22">
        <text>shikimate + NADP(+) = 3-dehydroshikimate + NADPH + H(+)</text>
        <dbReference type="Rhea" id="RHEA:17737"/>
        <dbReference type="ChEBI" id="CHEBI:15378"/>
        <dbReference type="ChEBI" id="CHEBI:16630"/>
        <dbReference type="ChEBI" id="CHEBI:36208"/>
        <dbReference type="ChEBI" id="CHEBI:57783"/>
        <dbReference type="ChEBI" id="CHEBI:58349"/>
        <dbReference type="EC" id="1.1.1.25"/>
    </reaction>
</comment>
<dbReference type="SUPFAM" id="SSF55205">
    <property type="entry name" value="EPT/RTPC-like"/>
    <property type="match status" value="1"/>
</dbReference>
<dbReference type="GO" id="GO:0003866">
    <property type="term" value="F:3-phosphoshikimate 1-carboxyvinyltransferase activity"/>
    <property type="evidence" value="ECO:0007669"/>
    <property type="project" value="UniProtKB-UniRule"/>
</dbReference>
<dbReference type="InterPro" id="IPR010110">
    <property type="entry name" value="Shikimate_DH_AroM-type"/>
</dbReference>
<evidence type="ECO:0000256" key="21">
    <source>
        <dbReference type="HAMAP-Rule" id="MF_03143"/>
    </source>
</evidence>
<feature type="binding site" evidence="21">
    <location>
        <position position="370"/>
    </location>
    <ligand>
        <name>7-phospho-2-dehydro-3-deoxy-D-arabino-heptonate</name>
        <dbReference type="ChEBI" id="CHEBI:58394"/>
    </ligand>
</feature>
<feature type="binding site" evidence="21">
    <location>
        <position position="202"/>
    </location>
    <ligand>
        <name>Zn(2+)</name>
        <dbReference type="ChEBI" id="CHEBI:29105"/>
        <note>catalytic</note>
    </ligand>
</feature>
<dbReference type="Proteomes" id="UP000469890">
    <property type="component" value="Unassembled WGS sequence"/>
</dbReference>
<keyword evidence="7 21" id="KW-0028">Amino-acid biosynthesis</keyword>
<keyword evidence="11 21" id="KW-0418">Kinase</keyword>
<feature type="binding site" evidence="21">
    <location>
        <begin position="49"/>
        <end position="51"/>
    </location>
    <ligand>
        <name>NAD(+)</name>
        <dbReference type="ChEBI" id="CHEBI:57540"/>
    </ligand>
</feature>
<keyword evidence="12 21" id="KW-0862">Zinc</keyword>
<evidence type="ECO:0000256" key="6">
    <source>
        <dbReference type="ARBA" id="ARBA00022490"/>
    </source>
</evidence>
<dbReference type="Pfam" id="PF01761">
    <property type="entry name" value="DHQ_synthase"/>
    <property type="match status" value="1"/>
</dbReference>
<dbReference type="GO" id="GO:0005524">
    <property type="term" value="F:ATP binding"/>
    <property type="evidence" value="ECO:0007669"/>
    <property type="project" value="UniProtKB-UniRule"/>
</dbReference>
<feature type="domain" description="SDH C-terminal" evidence="27">
    <location>
        <begin position="1577"/>
        <end position="1607"/>
    </location>
</feature>
<dbReference type="HAMAP" id="MF_00222">
    <property type="entry name" value="Shikimate_DH_AroE"/>
    <property type="match status" value="1"/>
</dbReference>
<evidence type="ECO:0000256" key="7">
    <source>
        <dbReference type="ARBA" id="ARBA00022605"/>
    </source>
</evidence>
<dbReference type="FunFam" id="3.65.10.10:FF:000007">
    <property type="entry name" value="Pentafunctional AROM polypeptide"/>
    <property type="match status" value="1"/>
</dbReference>
<keyword evidence="9 21" id="KW-0479">Metal-binding</keyword>
<dbReference type="InterPro" id="IPR056179">
    <property type="entry name" value="DHQS_C"/>
</dbReference>
<dbReference type="EC" id="2.5.1.19" evidence="21"/>
<gene>
    <name evidence="29" type="ORF">FB192DRAFT_1318757</name>
</gene>
<evidence type="ECO:0000259" key="25">
    <source>
        <dbReference type="Pfam" id="PF01761"/>
    </source>
</evidence>
<keyword evidence="16 21" id="KW-0057">Aromatic amino acid biosynthesis</keyword>
<dbReference type="InterPro" id="IPR030960">
    <property type="entry name" value="DHQS/DOIS_N"/>
</dbReference>
<dbReference type="Pfam" id="PF01202">
    <property type="entry name" value="SKI"/>
    <property type="match status" value="1"/>
</dbReference>
<feature type="active site" description="Proton acceptor; for 3-dehydroquinate synthase activity" evidence="21">
    <location>
        <position position="274"/>
    </location>
</feature>
<feature type="binding site" evidence="21">
    <location>
        <position position="170"/>
    </location>
    <ligand>
        <name>7-phospho-2-dehydro-3-deoxy-D-arabino-heptonate</name>
        <dbReference type="ChEBI" id="CHEBI:58394"/>
    </ligand>
</feature>
<dbReference type="FunFam" id="3.40.50.300:FF:001256">
    <property type="entry name" value="Pentafunctional AROM polypeptide"/>
    <property type="match status" value="1"/>
</dbReference>
<evidence type="ECO:0000256" key="14">
    <source>
        <dbReference type="ARBA" id="ARBA00022857"/>
    </source>
</evidence>
<keyword evidence="14 21" id="KW-0521">NADP</keyword>
<evidence type="ECO:0000256" key="9">
    <source>
        <dbReference type="ARBA" id="ARBA00022723"/>
    </source>
</evidence>
<evidence type="ECO:0000256" key="4">
    <source>
        <dbReference type="ARBA" id="ARBA00009349"/>
    </source>
</evidence>
<dbReference type="InterPro" id="IPR041121">
    <property type="entry name" value="SDH_C"/>
</dbReference>
<feature type="active site" description="Schiff-base intermediate with substrate; for 3-dehydroquinate dehydratase activity" evidence="21">
    <location>
        <position position="1255"/>
    </location>
</feature>
<dbReference type="Pfam" id="PF01488">
    <property type="entry name" value="Shikimate_DH"/>
    <property type="match status" value="1"/>
</dbReference>
<proteinExistence type="inferred from homology"/>
<feature type="binding site" evidence="21">
    <location>
        <begin position="187"/>
        <end position="190"/>
    </location>
    <ligand>
        <name>NAD(+)</name>
        <dbReference type="ChEBI" id="CHEBI:57540"/>
    </ligand>
</feature>
<dbReference type="Gene3D" id="3.40.50.300">
    <property type="entry name" value="P-loop containing nucleotide triphosphate hydrolases"/>
    <property type="match status" value="1"/>
</dbReference>
<evidence type="ECO:0000259" key="26">
    <source>
        <dbReference type="Pfam" id="PF08501"/>
    </source>
</evidence>
<dbReference type="Pfam" id="PF18317">
    <property type="entry name" value="SDH_C"/>
    <property type="match status" value="1"/>
</dbReference>
<comment type="similarity">
    <text evidence="21 22">In the C-terminal section; belongs to the shikimate dehydrogenase family.</text>
</comment>
<feature type="binding site" evidence="21">
    <location>
        <position position="198"/>
    </location>
    <ligand>
        <name>NAD(+)</name>
        <dbReference type="ChEBI" id="CHEBI:57540"/>
    </ligand>
</feature>
<feature type="binding site" evidence="21">
    <location>
        <begin position="122"/>
        <end position="124"/>
    </location>
    <ligand>
        <name>NAD(+)</name>
        <dbReference type="ChEBI" id="CHEBI:57540"/>
    </ligand>
</feature>
<dbReference type="PROSITE" id="PS00104">
    <property type="entry name" value="EPSP_SYNTHASE_1"/>
    <property type="match status" value="1"/>
</dbReference>
<dbReference type="FunFam" id="3.20.20.70:FF:000135">
    <property type="entry name" value="Pentafunctional AROM polypeptide"/>
    <property type="match status" value="1"/>
</dbReference>
<dbReference type="EMBL" id="JAAECE010000001">
    <property type="protein sequence ID" value="KAF1807680.1"/>
    <property type="molecule type" value="Genomic_DNA"/>
</dbReference>
<protein>
    <recommendedName>
        <fullName evidence="21">Pentafunctional AROM polypeptide</fullName>
    </recommendedName>
    <domain>
        <recommendedName>
            <fullName evidence="21">3-dehydroquinate synthase</fullName>
            <shortName evidence="21">DHQS</shortName>
            <ecNumber evidence="21">4.2.3.4</ecNumber>
        </recommendedName>
    </domain>
    <domain>
        <recommendedName>
            <fullName evidence="21">3-phosphoshikimate 1-carboxyvinyltransferase</fullName>
            <ecNumber evidence="21">2.5.1.19</ecNumber>
        </recommendedName>
        <alternativeName>
            <fullName evidence="21">5-enolpyruvylshikimate-3-phosphate synthase</fullName>
            <shortName evidence="21">EPSP synthase</shortName>
            <shortName evidence="21">EPSPS</shortName>
        </alternativeName>
    </domain>
    <domain>
        <recommendedName>
            <fullName evidence="21">Shikimate kinase</fullName>
            <shortName evidence="21">SK</shortName>
            <ecNumber evidence="21">2.7.1.71</ecNumber>
        </recommendedName>
    </domain>
    <domain>
        <recommendedName>
            <fullName evidence="21">3-dehydroquinate dehydratase</fullName>
            <shortName evidence="21">3-dehydroquinase</shortName>
            <ecNumber evidence="21">4.2.1.10</ecNumber>
        </recommendedName>
    </domain>
    <domain>
        <recommendedName>
            <fullName evidence="21">Shikimate dehydrogenase</fullName>
            <ecNumber evidence="21">1.1.1.25</ecNumber>
        </recommendedName>
    </domain>
</protein>
<feature type="binding site" evidence="21">
    <location>
        <position position="301"/>
    </location>
    <ligand>
        <name>7-phospho-2-dehydro-3-deoxy-D-arabino-heptonate</name>
        <dbReference type="ChEBI" id="CHEBI:58394"/>
    </ligand>
</feature>
<keyword evidence="10 21" id="KW-0547">Nucleotide-binding</keyword>
<comment type="function">
    <text evidence="20 21 22">The AROM polypeptide catalyzes 5 consecutive enzymatic reactions in prechorismate polyaromatic amino acid biosynthesis.</text>
</comment>
<comment type="pathway">
    <text evidence="21 22">Metabolic intermediate biosynthesis; chorismate biosynthesis; chorismate from D-erythrose 4-phosphate and phosphoenolpyruvate: step 5/7.</text>
</comment>
<dbReference type="PROSITE" id="PS00885">
    <property type="entry name" value="EPSP_SYNTHASE_2"/>
    <property type="match status" value="1"/>
</dbReference>
<keyword evidence="15 21" id="KW-0560">Oxidoreductase</keyword>
<dbReference type="InterPro" id="IPR023193">
    <property type="entry name" value="EPSP_synthase_CS"/>
</dbReference>
<evidence type="ECO:0000259" key="23">
    <source>
        <dbReference type="Pfam" id="PF00275"/>
    </source>
</evidence>
<comment type="similarity">
    <text evidence="3">In the 2nd section; belongs to the type-I 3-dehydroquinase family.</text>
</comment>
<keyword evidence="18 21" id="KW-0511">Multifunctional enzyme</keyword>
<comment type="pathway">
    <text evidence="21 22">Metabolic intermediate biosynthesis; chorismate biosynthesis; chorismate from D-erythrose 4-phosphate and phosphoenolpyruvate: step 2/7.</text>
</comment>
<dbReference type="SUPFAM" id="SSF53223">
    <property type="entry name" value="Aminoacid dehydrogenase-like, N-terminal domain"/>
    <property type="match status" value="1"/>
</dbReference>
<comment type="similarity">
    <text evidence="21 22">In the 2nd section; belongs to the EPSP synthase family.</text>
</comment>
<dbReference type="GO" id="GO:0005737">
    <property type="term" value="C:cytoplasm"/>
    <property type="evidence" value="ECO:0007669"/>
    <property type="project" value="UniProtKB-SubCell"/>
</dbReference>
<feature type="binding site" evidence="21">
    <location>
        <position position="264"/>
    </location>
    <ligand>
        <name>7-phospho-2-dehydro-3-deoxy-D-arabino-heptonate</name>
        <dbReference type="ChEBI" id="CHEBI:58394"/>
    </ligand>
</feature>
<evidence type="ECO:0000313" key="29">
    <source>
        <dbReference type="EMBL" id="KAF1807680.1"/>
    </source>
</evidence>
<dbReference type="SUPFAM" id="SSF51569">
    <property type="entry name" value="Aldolase"/>
    <property type="match status" value="1"/>
</dbReference>
<dbReference type="SUPFAM" id="SSF52540">
    <property type="entry name" value="P-loop containing nucleoside triphosphate hydrolases"/>
    <property type="match status" value="1"/>
</dbReference>
<keyword evidence="8 21" id="KW-0808">Transferase</keyword>
<comment type="similarity">
    <text evidence="21 22">In the 4th section; belongs to the type-I 3-dehydroquinase family.</text>
</comment>
<dbReference type="EC" id="4.2.3.4" evidence="21"/>
<dbReference type="EC" id="1.1.1.25" evidence="21"/>
<dbReference type="Pfam" id="PF00275">
    <property type="entry name" value="EPSP_synthase"/>
    <property type="match status" value="1"/>
</dbReference>
<dbReference type="GO" id="GO:0046872">
    <property type="term" value="F:metal ion binding"/>
    <property type="evidence" value="ECO:0007669"/>
    <property type="project" value="UniProtKB-UniRule"/>
</dbReference>
<dbReference type="CDD" id="cd00464">
    <property type="entry name" value="SK"/>
    <property type="match status" value="1"/>
</dbReference>
<dbReference type="GO" id="GO:0004764">
    <property type="term" value="F:shikimate 3-dehydrogenase (NADP+) activity"/>
    <property type="evidence" value="ECO:0007669"/>
    <property type="project" value="UniProtKB-UniRule"/>
</dbReference>
<comment type="similarity">
    <text evidence="5">Belongs to the EPSP synthase family.</text>
</comment>